<accession>A0A562V4J8</accession>
<keyword evidence="3" id="KW-0560">Oxidoreductase</keyword>
<dbReference type="RefSeq" id="WP_147140126.1">
    <property type="nucleotide sequence ID" value="NZ_BAABIJ010000002.1"/>
</dbReference>
<feature type="region of interest" description="Disordered" evidence="6">
    <location>
        <begin position="245"/>
        <end position="266"/>
    </location>
</feature>
<feature type="transmembrane region" description="Helical" evidence="7">
    <location>
        <begin position="28"/>
        <end position="51"/>
    </location>
</feature>
<organism evidence="9 10">
    <name type="scientific">Stackebrandtia albiflava</name>
    <dbReference type="NCBI Taxonomy" id="406432"/>
    <lineage>
        <taxon>Bacteria</taxon>
        <taxon>Bacillati</taxon>
        <taxon>Actinomycetota</taxon>
        <taxon>Actinomycetes</taxon>
        <taxon>Glycomycetales</taxon>
        <taxon>Glycomycetaceae</taxon>
        <taxon>Stackebrandtia</taxon>
    </lineage>
</organism>
<dbReference type="Gene3D" id="3.40.30.10">
    <property type="entry name" value="Glutaredoxin"/>
    <property type="match status" value="1"/>
</dbReference>
<evidence type="ECO:0000256" key="5">
    <source>
        <dbReference type="ARBA" id="ARBA00023284"/>
    </source>
</evidence>
<dbReference type="InterPro" id="IPR036249">
    <property type="entry name" value="Thioredoxin-like_sf"/>
</dbReference>
<keyword evidence="2" id="KW-0732">Signal</keyword>
<evidence type="ECO:0000256" key="7">
    <source>
        <dbReference type="SAM" id="Phobius"/>
    </source>
</evidence>
<keyword evidence="4" id="KW-1015">Disulfide bond</keyword>
<evidence type="ECO:0000259" key="8">
    <source>
        <dbReference type="Pfam" id="PF13462"/>
    </source>
</evidence>
<evidence type="ECO:0000313" key="10">
    <source>
        <dbReference type="Proteomes" id="UP000321617"/>
    </source>
</evidence>
<evidence type="ECO:0000256" key="1">
    <source>
        <dbReference type="ARBA" id="ARBA00005791"/>
    </source>
</evidence>
<keyword evidence="5" id="KW-0676">Redox-active center</keyword>
<dbReference type="OrthoDB" id="4135024at2"/>
<comment type="similarity">
    <text evidence="1">Belongs to the thioredoxin family. DsbA subfamily.</text>
</comment>
<gene>
    <name evidence="9" type="ORF">LX16_3529</name>
</gene>
<dbReference type="GO" id="GO:0016491">
    <property type="term" value="F:oxidoreductase activity"/>
    <property type="evidence" value="ECO:0007669"/>
    <property type="project" value="UniProtKB-KW"/>
</dbReference>
<proteinExistence type="inferred from homology"/>
<evidence type="ECO:0000256" key="3">
    <source>
        <dbReference type="ARBA" id="ARBA00023002"/>
    </source>
</evidence>
<dbReference type="PANTHER" id="PTHR13887">
    <property type="entry name" value="GLUTATHIONE S-TRANSFERASE KAPPA"/>
    <property type="match status" value="1"/>
</dbReference>
<keyword evidence="7" id="KW-0472">Membrane</keyword>
<dbReference type="PANTHER" id="PTHR13887:SF14">
    <property type="entry name" value="DISULFIDE BOND FORMATION PROTEIN D"/>
    <property type="match status" value="1"/>
</dbReference>
<dbReference type="EMBL" id="VLLL01000006">
    <property type="protein sequence ID" value="TWJ12765.1"/>
    <property type="molecule type" value="Genomic_DNA"/>
</dbReference>
<evidence type="ECO:0000313" key="9">
    <source>
        <dbReference type="EMBL" id="TWJ12765.1"/>
    </source>
</evidence>
<keyword evidence="7" id="KW-1133">Transmembrane helix</keyword>
<protein>
    <submittedName>
        <fullName evidence="9">Thioredoxin-like protein</fullName>
    </submittedName>
</protein>
<feature type="compositionally biased region" description="Low complexity" evidence="6">
    <location>
        <begin position="251"/>
        <end position="266"/>
    </location>
</feature>
<feature type="domain" description="Thioredoxin-like fold" evidence="8">
    <location>
        <begin position="74"/>
        <end position="234"/>
    </location>
</feature>
<dbReference type="CDD" id="cd02972">
    <property type="entry name" value="DsbA_family"/>
    <property type="match status" value="1"/>
</dbReference>
<name>A0A562V4J8_9ACTN</name>
<dbReference type="SUPFAM" id="SSF52833">
    <property type="entry name" value="Thioredoxin-like"/>
    <property type="match status" value="1"/>
</dbReference>
<dbReference type="Pfam" id="PF13462">
    <property type="entry name" value="Thioredoxin_4"/>
    <property type="match status" value="1"/>
</dbReference>
<evidence type="ECO:0000256" key="2">
    <source>
        <dbReference type="ARBA" id="ARBA00022729"/>
    </source>
</evidence>
<dbReference type="Proteomes" id="UP000321617">
    <property type="component" value="Unassembled WGS sequence"/>
</dbReference>
<dbReference type="AlphaFoldDB" id="A0A562V4J8"/>
<keyword evidence="10" id="KW-1185">Reference proteome</keyword>
<reference evidence="9 10" key="1">
    <citation type="journal article" date="2013" name="Stand. Genomic Sci.">
        <title>Genomic Encyclopedia of Type Strains, Phase I: The one thousand microbial genomes (KMG-I) project.</title>
        <authorList>
            <person name="Kyrpides N.C."/>
            <person name="Woyke T."/>
            <person name="Eisen J.A."/>
            <person name="Garrity G."/>
            <person name="Lilburn T.G."/>
            <person name="Beck B.J."/>
            <person name="Whitman W.B."/>
            <person name="Hugenholtz P."/>
            <person name="Klenk H.P."/>
        </authorList>
    </citation>
    <scope>NUCLEOTIDE SEQUENCE [LARGE SCALE GENOMIC DNA]</scope>
    <source>
        <strain evidence="9 10">DSM 45044</strain>
    </source>
</reference>
<sequence length="266" mass="28418">MAKRYDKKQQAARVMREQREREQRRRQLIMGSAIVGVVVVILGLIGVGLYLNQSEEVVPPQAQHTESGAIVVGDGPVTVDLYEDFMCPICGLFDEEVGGELKQMAEEGRITLNVHPIAILDGASQGTRYSTRSAAAAVCAADDGKFVEYADTLFTNQPEEQTPGLDDEELIALGEEIGLGSSFESCVKDKTYRGWVQDATDTASADGVTGTPTVFVDGEQIEVPAGQGLDAVIEKLRTTLSAKLAEAGVDESSSPSESASEGTTQD</sequence>
<dbReference type="InterPro" id="IPR012336">
    <property type="entry name" value="Thioredoxin-like_fold"/>
</dbReference>
<keyword evidence="7" id="KW-0812">Transmembrane</keyword>
<evidence type="ECO:0000256" key="4">
    <source>
        <dbReference type="ARBA" id="ARBA00023157"/>
    </source>
</evidence>
<evidence type="ECO:0000256" key="6">
    <source>
        <dbReference type="SAM" id="MobiDB-lite"/>
    </source>
</evidence>
<comment type="caution">
    <text evidence="9">The sequence shown here is derived from an EMBL/GenBank/DDBJ whole genome shotgun (WGS) entry which is preliminary data.</text>
</comment>